<dbReference type="GO" id="GO:0005524">
    <property type="term" value="F:ATP binding"/>
    <property type="evidence" value="ECO:0007669"/>
    <property type="project" value="UniProtKB-KW"/>
</dbReference>
<evidence type="ECO:0000256" key="1">
    <source>
        <dbReference type="ARBA" id="ARBA00022741"/>
    </source>
</evidence>
<evidence type="ECO:0000313" key="10">
    <source>
        <dbReference type="Proteomes" id="UP000198424"/>
    </source>
</evidence>
<dbReference type="STRING" id="991.IW20_10525"/>
<dbReference type="SMART" id="SM00487">
    <property type="entry name" value="DEXDc"/>
    <property type="match status" value="1"/>
</dbReference>
<dbReference type="AlphaFoldDB" id="A0A086AIS9"/>
<organism evidence="7 9">
    <name type="scientific">Flavobacterium hydatis</name>
    <name type="common">Cytophaga aquatilis</name>
    <dbReference type="NCBI Taxonomy" id="991"/>
    <lineage>
        <taxon>Bacteria</taxon>
        <taxon>Pseudomonadati</taxon>
        <taxon>Bacteroidota</taxon>
        <taxon>Flavobacteriia</taxon>
        <taxon>Flavobacteriales</taxon>
        <taxon>Flavobacteriaceae</taxon>
        <taxon>Flavobacterium</taxon>
    </lineage>
</organism>
<evidence type="ECO:0000256" key="3">
    <source>
        <dbReference type="ARBA" id="ARBA00022806"/>
    </source>
</evidence>
<dbReference type="SUPFAM" id="SSF52540">
    <property type="entry name" value="P-loop containing nucleoside triphosphate hydrolases"/>
    <property type="match status" value="2"/>
</dbReference>
<dbReference type="PANTHER" id="PTHR47961:SF6">
    <property type="entry name" value="DNA-DIRECTED DNA POLYMERASE"/>
    <property type="match status" value="1"/>
</dbReference>
<evidence type="ECO:0000313" key="7">
    <source>
        <dbReference type="EMBL" id="KFF16593.1"/>
    </source>
</evidence>
<dbReference type="InterPro" id="IPR050474">
    <property type="entry name" value="Hel308_SKI2-like"/>
</dbReference>
<keyword evidence="1" id="KW-0547">Nucleotide-binding</keyword>
<dbReference type="GO" id="GO:0016787">
    <property type="term" value="F:hydrolase activity"/>
    <property type="evidence" value="ECO:0007669"/>
    <property type="project" value="UniProtKB-KW"/>
</dbReference>
<dbReference type="GO" id="GO:0004386">
    <property type="term" value="F:helicase activity"/>
    <property type="evidence" value="ECO:0007669"/>
    <property type="project" value="UniProtKB-KW"/>
</dbReference>
<dbReference type="InterPro" id="IPR014001">
    <property type="entry name" value="Helicase_ATP-bd"/>
</dbReference>
<evidence type="ECO:0000259" key="5">
    <source>
        <dbReference type="PROSITE" id="PS51192"/>
    </source>
</evidence>
<evidence type="ECO:0000256" key="4">
    <source>
        <dbReference type="ARBA" id="ARBA00022840"/>
    </source>
</evidence>
<proteinExistence type="predicted"/>
<evidence type="ECO:0000259" key="6">
    <source>
        <dbReference type="PROSITE" id="PS51194"/>
    </source>
</evidence>
<comment type="caution">
    <text evidence="7">The sequence shown here is derived from an EMBL/GenBank/DDBJ whole genome shotgun (WGS) entry which is preliminary data.</text>
</comment>
<dbReference type="PANTHER" id="PTHR47961">
    <property type="entry name" value="DNA POLYMERASE THETA, PUTATIVE (AFU_ORTHOLOGUE AFUA_1G05260)-RELATED"/>
    <property type="match status" value="1"/>
</dbReference>
<reference evidence="7 9" key="1">
    <citation type="submission" date="2014-07" db="EMBL/GenBank/DDBJ databases">
        <title>Genome of Flavobacterium hydatis DSM 2063.</title>
        <authorList>
            <person name="Pipes S.E."/>
            <person name="Stropko S.J."/>
            <person name="Newman J.D."/>
        </authorList>
    </citation>
    <scope>NUCLEOTIDE SEQUENCE [LARGE SCALE GENOMIC DNA]</scope>
    <source>
        <strain evidence="7 9">DSM 2063</strain>
    </source>
</reference>
<reference evidence="8 10" key="2">
    <citation type="submission" date="2016-11" db="EMBL/GenBank/DDBJ databases">
        <title>Whole genomes of Flavobacteriaceae.</title>
        <authorList>
            <person name="Stine C."/>
            <person name="Li C."/>
            <person name="Tadesse D."/>
        </authorList>
    </citation>
    <scope>NUCLEOTIDE SEQUENCE [LARGE SCALE GENOMIC DNA]</scope>
    <source>
        <strain evidence="8 10">ATCC 29551</strain>
    </source>
</reference>
<keyword evidence="3" id="KW-0347">Helicase</keyword>
<dbReference type="GO" id="GO:0003676">
    <property type="term" value="F:nucleic acid binding"/>
    <property type="evidence" value="ECO:0007669"/>
    <property type="project" value="InterPro"/>
</dbReference>
<dbReference type="Proteomes" id="UP000198424">
    <property type="component" value="Unassembled WGS sequence"/>
</dbReference>
<evidence type="ECO:0008006" key="11">
    <source>
        <dbReference type="Google" id="ProtNLM"/>
    </source>
</evidence>
<dbReference type="RefSeq" id="WP_035621576.1">
    <property type="nucleotide sequence ID" value="NZ_JBEWQG010000024.1"/>
</dbReference>
<dbReference type="Proteomes" id="UP000028712">
    <property type="component" value="Unassembled WGS sequence"/>
</dbReference>
<dbReference type="InterPro" id="IPR027417">
    <property type="entry name" value="P-loop_NTPase"/>
</dbReference>
<keyword evidence="10" id="KW-1185">Reference proteome</keyword>
<gene>
    <name evidence="8" type="ORF">B0A62_19455</name>
    <name evidence="7" type="ORF">IW20_10525</name>
</gene>
<keyword evidence="2" id="KW-0378">Hydrolase</keyword>
<feature type="domain" description="Helicase C-terminal" evidence="6">
    <location>
        <begin position="392"/>
        <end position="558"/>
    </location>
</feature>
<dbReference type="Gene3D" id="3.40.50.300">
    <property type="entry name" value="P-loop containing nucleotide triphosphate hydrolases"/>
    <property type="match status" value="2"/>
</dbReference>
<dbReference type="EMBL" id="JPRM01000014">
    <property type="protein sequence ID" value="KFF16593.1"/>
    <property type="molecule type" value="Genomic_DNA"/>
</dbReference>
<protein>
    <recommendedName>
        <fullName evidence="11">DEAD/DEAH box helicase</fullName>
    </recommendedName>
</protein>
<evidence type="ECO:0000313" key="8">
    <source>
        <dbReference type="EMBL" id="OXA90251.1"/>
    </source>
</evidence>
<dbReference type="InterPro" id="IPR011545">
    <property type="entry name" value="DEAD/DEAH_box_helicase_dom"/>
</dbReference>
<evidence type="ECO:0000313" key="9">
    <source>
        <dbReference type="Proteomes" id="UP000028712"/>
    </source>
</evidence>
<dbReference type="eggNOG" id="COG1204">
    <property type="taxonomic scope" value="Bacteria"/>
</dbReference>
<keyword evidence="4" id="KW-0067">ATP-binding</keyword>
<dbReference type="EMBL" id="MUGY01000028">
    <property type="protein sequence ID" value="OXA90251.1"/>
    <property type="molecule type" value="Genomic_DNA"/>
</dbReference>
<name>A0A086AIS9_FLAHY</name>
<feature type="domain" description="Helicase ATP-binding" evidence="5">
    <location>
        <begin position="151"/>
        <end position="323"/>
    </location>
</feature>
<dbReference type="InterPro" id="IPR001650">
    <property type="entry name" value="Helicase_C-like"/>
</dbReference>
<evidence type="ECO:0000256" key="2">
    <source>
        <dbReference type="ARBA" id="ARBA00022801"/>
    </source>
</evidence>
<dbReference type="PROSITE" id="PS51194">
    <property type="entry name" value="HELICASE_CTER"/>
    <property type="match status" value="1"/>
</dbReference>
<sequence>MSQLKIIDKLTEDILRDEYFKILFDKCSLINAEQAINKEIKSILSNKELKDSLRFADILSNSLDSAARNRSYQIVTFLNYNYCDNEIYRTMSKAIYSKLGNFPAVRYLENLNSNHSLIPFDRMIEVEAKKIIQHVPDSEDQVFTDSQYLLFKNLSSSLRYSFSGPTSMGKSFIIKAFIRKVIKNIPPENLVVLVPTRALINQFTIDLKGELQSILERYNYKIATNSNISDLLTEEVHNYILILTPERLISYLSQKNNPPIGFLFVDEAHKLAQEKDSRSITTYSAIERTLSKYGKNVKLYFSSPNVSNPEVFLNLFDSQTSDNYFQTDESPVSQNLYFIDILSERVELIEKNDFKKIETENFNEKFSTISKVIDYLGENSNNLIYNNSKPKTINGAVDYVKNRENKKIEITTAIANASKQIRDYIHKDYFLADLIENGVAYHHGKLPQLLRNLVEDLYKSEEIRNVFCTSTLLEGVNMPTKNLFILNNKNGLGKLEEIDFWNLTGRAGRLNKELFGNIYCIKHEYCTWENKSTILLKKPITLKPTILTKIDKNLQKIEKILLNKNISGTETEKEILDYIANIICIDTLEIRSSYKSPVIEKLIQKNKQNIIEIAKSITKDITVPREILNTNQSINISKQQKIFNVLKGRHLKKQDLRLPNTDISYAVCLQILESMYDLYEWDKAEKKLSNKNSMKYYAVIMNQWMNGITLNQIIVQSLNWHDEKSLQLQVDYNEFAVFEKNNLNHVNIVIEKIIDDIEYVLRFLFEKYFNHYYQIVINLLGEENSGENWATLLEYGTQNRIVIALQNMGLSRHTAMTIYNKCRYALNIQDSKLVSINKSEILKKYNESSIEYHEINKML</sequence>
<dbReference type="Pfam" id="PF00270">
    <property type="entry name" value="DEAD"/>
    <property type="match status" value="1"/>
</dbReference>
<dbReference type="OrthoDB" id="9815222at2"/>
<dbReference type="SMART" id="SM00490">
    <property type="entry name" value="HELICc"/>
    <property type="match status" value="1"/>
</dbReference>
<accession>A0A086AIS9</accession>
<dbReference type="PROSITE" id="PS51192">
    <property type="entry name" value="HELICASE_ATP_BIND_1"/>
    <property type="match status" value="1"/>
</dbReference>